<dbReference type="PANTHER" id="PTHR31302">
    <property type="entry name" value="TRANSMEMBRANE PROTEIN WITH METALLOPHOSPHOESTERASE DOMAIN-RELATED"/>
    <property type="match status" value="1"/>
</dbReference>
<dbReference type="CDD" id="cd07385">
    <property type="entry name" value="MPP_YkuE_C"/>
    <property type="match status" value="1"/>
</dbReference>
<evidence type="ECO:0000256" key="1">
    <source>
        <dbReference type="ARBA" id="ARBA00001968"/>
    </source>
</evidence>
<dbReference type="GO" id="GO:0009245">
    <property type="term" value="P:lipid A biosynthetic process"/>
    <property type="evidence" value="ECO:0007669"/>
    <property type="project" value="TreeGrafter"/>
</dbReference>
<evidence type="ECO:0000256" key="3">
    <source>
        <dbReference type="ARBA" id="ARBA00022801"/>
    </source>
</evidence>
<dbReference type="GO" id="GO:0008758">
    <property type="term" value="F:UDP-2,3-diacylglucosamine hydrolase activity"/>
    <property type="evidence" value="ECO:0007669"/>
    <property type="project" value="TreeGrafter"/>
</dbReference>
<comment type="cofactor">
    <cofactor evidence="1">
        <name>a divalent metal cation</name>
        <dbReference type="ChEBI" id="CHEBI:60240"/>
    </cofactor>
</comment>
<dbReference type="Gene3D" id="3.60.21.10">
    <property type="match status" value="1"/>
</dbReference>
<dbReference type="InterPro" id="IPR051158">
    <property type="entry name" value="Metallophosphoesterase_sf"/>
</dbReference>
<sequence>MPDREASVVTGGNMGKHKISRRTFLKRTVLSLFGLALTGGAYTRFVEPIWFEVQRLNLQSKRLPDVFHNLRILHISDIHFGFHMNAERLQKIVHTMNQEHADVICFTGDLIDDGFVDVSSAIPVLKQLNAPFGKFAVLGNHDYRHTTPEKSIDALKQAGFIVLNNAHVELQLQGQKLAIVGLEDWFGGKPNLEVALRGLRDDQYKILMAHEPDLADKASHYPVDLQLSGHSHGGQIRIPWMHSSPWNPIMGIKYPSGLYTFPHSDFKLYTNRGLGMTFMPIRFLCRPEITVITLQNSHHT</sequence>
<keyword evidence="3" id="KW-0378">Hydrolase</keyword>
<organism evidence="6 7">
    <name type="scientific">Paenibacillus selenitireducens</name>
    <dbReference type="NCBI Taxonomy" id="1324314"/>
    <lineage>
        <taxon>Bacteria</taxon>
        <taxon>Bacillati</taxon>
        <taxon>Bacillota</taxon>
        <taxon>Bacilli</taxon>
        <taxon>Bacillales</taxon>
        <taxon>Paenibacillaceae</taxon>
        <taxon>Paenibacillus</taxon>
    </lineage>
</organism>
<dbReference type="STRING" id="1324314.BVG16_04815"/>
<dbReference type="InterPro" id="IPR029052">
    <property type="entry name" value="Metallo-depent_PP-like"/>
</dbReference>
<dbReference type="Pfam" id="PF00149">
    <property type="entry name" value="Metallophos"/>
    <property type="match status" value="1"/>
</dbReference>
<feature type="domain" description="Calcineurin-like phosphoesterase" evidence="5">
    <location>
        <begin position="70"/>
        <end position="233"/>
    </location>
</feature>
<dbReference type="GO" id="GO:0016020">
    <property type="term" value="C:membrane"/>
    <property type="evidence" value="ECO:0007669"/>
    <property type="project" value="GOC"/>
</dbReference>
<keyword evidence="7" id="KW-1185">Reference proteome</keyword>
<dbReference type="InterPro" id="IPR004843">
    <property type="entry name" value="Calcineurin-like_PHP"/>
</dbReference>
<gene>
    <name evidence="6" type="ORF">BVG16_04815</name>
</gene>
<evidence type="ECO:0000313" key="6">
    <source>
        <dbReference type="EMBL" id="OPA80075.1"/>
    </source>
</evidence>
<evidence type="ECO:0000256" key="4">
    <source>
        <dbReference type="ARBA" id="ARBA00061089"/>
    </source>
</evidence>
<proteinExistence type="inferred from homology"/>
<evidence type="ECO:0000256" key="2">
    <source>
        <dbReference type="ARBA" id="ARBA00022723"/>
    </source>
</evidence>
<dbReference type="PANTHER" id="PTHR31302:SF25">
    <property type="entry name" value="PHOSPHOESTERASE"/>
    <property type="match status" value="1"/>
</dbReference>
<dbReference type="SUPFAM" id="SSF56300">
    <property type="entry name" value="Metallo-dependent phosphatases"/>
    <property type="match status" value="1"/>
</dbReference>
<dbReference type="AlphaFoldDB" id="A0A1T2XJS9"/>
<dbReference type="GO" id="GO:0046872">
    <property type="term" value="F:metal ion binding"/>
    <property type="evidence" value="ECO:0007669"/>
    <property type="project" value="UniProtKB-KW"/>
</dbReference>
<evidence type="ECO:0000259" key="5">
    <source>
        <dbReference type="Pfam" id="PF00149"/>
    </source>
</evidence>
<evidence type="ECO:0000313" key="7">
    <source>
        <dbReference type="Proteomes" id="UP000190188"/>
    </source>
</evidence>
<dbReference type="Proteomes" id="UP000190188">
    <property type="component" value="Unassembled WGS sequence"/>
</dbReference>
<reference evidence="6 7" key="1">
    <citation type="submission" date="2017-01" db="EMBL/GenBank/DDBJ databases">
        <title>Genome analysis of Paenibacillus selenitrireducens ES3-24.</title>
        <authorList>
            <person name="Xu D."/>
            <person name="Yao R."/>
            <person name="Zheng S."/>
        </authorList>
    </citation>
    <scope>NUCLEOTIDE SEQUENCE [LARGE SCALE GENOMIC DNA]</scope>
    <source>
        <strain evidence="6 7">ES3-24</strain>
    </source>
</reference>
<dbReference type="FunFam" id="3.60.21.10:FF:000028">
    <property type="entry name" value="Putative metallophosphoesterase"/>
    <property type="match status" value="1"/>
</dbReference>
<protein>
    <recommendedName>
        <fullName evidence="5">Calcineurin-like phosphoesterase domain-containing protein</fullName>
    </recommendedName>
</protein>
<dbReference type="EMBL" id="MSZX01000002">
    <property type="protein sequence ID" value="OPA80075.1"/>
    <property type="molecule type" value="Genomic_DNA"/>
</dbReference>
<comment type="similarity">
    <text evidence="4">Belongs to the metallophosphoesterase superfamily.</text>
</comment>
<accession>A0A1T2XJS9</accession>
<comment type="caution">
    <text evidence="6">The sequence shown here is derived from an EMBL/GenBank/DDBJ whole genome shotgun (WGS) entry which is preliminary data.</text>
</comment>
<keyword evidence="2" id="KW-0479">Metal-binding</keyword>
<name>A0A1T2XJS9_9BACL</name>